<dbReference type="InterPro" id="IPR050664">
    <property type="entry name" value="Octanoyltrans_LipM/LipL"/>
</dbReference>
<dbReference type="PANTHER" id="PTHR43679:SF2">
    <property type="entry name" value="OCTANOYL-[GCVH]:PROTEIN N-OCTANOYLTRANSFERASE"/>
    <property type="match status" value="1"/>
</dbReference>
<reference evidence="2 3" key="1">
    <citation type="submission" date="2019-03" db="EMBL/GenBank/DDBJ databases">
        <title>Genomic Encyclopedia of Type Strains, Phase IV (KMG-IV): sequencing the most valuable type-strain genomes for metagenomic binning, comparative biology and taxonomic classification.</title>
        <authorList>
            <person name="Goeker M."/>
        </authorList>
    </citation>
    <scope>NUCLEOTIDE SEQUENCE [LARGE SCALE GENOMIC DNA]</scope>
    <source>
        <strain evidence="2 3">DSM 100048</strain>
    </source>
</reference>
<dbReference type="OrthoDB" id="7364083at2"/>
<protein>
    <submittedName>
        <fullName evidence="2">Lipoate-protein ligase A</fullName>
    </submittedName>
</protein>
<evidence type="ECO:0000313" key="3">
    <source>
        <dbReference type="Proteomes" id="UP000294692"/>
    </source>
</evidence>
<dbReference type="Gene3D" id="3.30.930.10">
    <property type="entry name" value="Bira Bifunctional Protein, Domain 2"/>
    <property type="match status" value="1"/>
</dbReference>
<dbReference type="EMBL" id="SMBX01000003">
    <property type="protein sequence ID" value="TCV00779.1"/>
    <property type="molecule type" value="Genomic_DNA"/>
</dbReference>
<name>A0A4R3VB85_9BURK</name>
<dbReference type="Proteomes" id="UP000294692">
    <property type="component" value="Unassembled WGS sequence"/>
</dbReference>
<dbReference type="Pfam" id="PF21948">
    <property type="entry name" value="LplA-B_cat"/>
    <property type="match status" value="1"/>
</dbReference>
<proteinExistence type="predicted"/>
<feature type="domain" description="BPL/LPL catalytic" evidence="1">
    <location>
        <begin position="25"/>
        <end position="240"/>
    </location>
</feature>
<gene>
    <name evidence="2" type="ORF">EV686_103362</name>
</gene>
<dbReference type="PROSITE" id="PS51733">
    <property type="entry name" value="BPL_LPL_CATALYTIC"/>
    <property type="match status" value="1"/>
</dbReference>
<accession>A0A4R3VB85</accession>
<dbReference type="AlphaFoldDB" id="A0A4R3VB85"/>
<dbReference type="InterPro" id="IPR004143">
    <property type="entry name" value="BPL_LPL_catalytic"/>
</dbReference>
<evidence type="ECO:0000313" key="2">
    <source>
        <dbReference type="EMBL" id="TCV00779.1"/>
    </source>
</evidence>
<sequence length="244" mass="26854">MQVVRRSRHERHDSRADEWLMRHAADHGPIAALWHARQGLVVPRTYQRHATFPDACEALAESGWPVSVRQSGGGIVPQGRGILNLSLCYPHAGLPMDHSETAYQRICEIIRTALSDLGIAASAQAVQGSFCDGRYNLAVGRRDQARKIVGTAQLWRRMPGGREGSPATQVVLAHAVILAAVDCELLTERINRFEALLGTGVVYRPDRIASLHTLAPSPADPDAWMSRMEDTLARQLASWPKAMD</sequence>
<organism evidence="2 3">
    <name type="scientific">Paracandidimonas soli</name>
    <dbReference type="NCBI Taxonomy" id="1917182"/>
    <lineage>
        <taxon>Bacteria</taxon>
        <taxon>Pseudomonadati</taxon>
        <taxon>Pseudomonadota</taxon>
        <taxon>Betaproteobacteria</taxon>
        <taxon>Burkholderiales</taxon>
        <taxon>Alcaligenaceae</taxon>
        <taxon>Paracandidimonas</taxon>
    </lineage>
</organism>
<evidence type="ECO:0000259" key="1">
    <source>
        <dbReference type="PROSITE" id="PS51733"/>
    </source>
</evidence>
<dbReference type="SUPFAM" id="SSF55681">
    <property type="entry name" value="Class II aaRS and biotin synthetases"/>
    <property type="match status" value="1"/>
</dbReference>
<dbReference type="GO" id="GO:0016874">
    <property type="term" value="F:ligase activity"/>
    <property type="evidence" value="ECO:0007669"/>
    <property type="project" value="UniProtKB-KW"/>
</dbReference>
<dbReference type="RefSeq" id="WP_132475727.1">
    <property type="nucleotide sequence ID" value="NZ_JBHRVM010000001.1"/>
</dbReference>
<dbReference type="PANTHER" id="PTHR43679">
    <property type="entry name" value="OCTANOYLTRANSFERASE LIPM-RELATED"/>
    <property type="match status" value="1"/>
</dbReference>
<dbReference type="InterPro" id="IPR045864">
    <property type="entry name" value="aa-tRNA-synth_II/BPL/LPL"/>
</dbReference>
<keyword evidence="3" id="KW-1185">Reference proteome</keyword>
<comment type="caution">
    <text evidence="2">The sequence shown here is derived from an EMBL/GenBank/DDBJ whole genome shotgun (WGS) entry which is preliminary data.</text>
</comment>
<keyword evidence="2" id="KW-0436">Ligase</keyword>